<dbReference type="AlphaFoldDB" id="A0A0S4L987"/>
<dbReference type="STRING" id="1742973.COMA2_130019"/>
<sequence length="60" mass="6500">MMMCFLGSAGISNCRTRKVTSESHYMNGTEASQFNEAIGGSGIILTQAQILCPACTVRRR</sequence>
<reference evidence="2" key="1">
    <citation type="submission" date="2015-10" db="EMBL/GenBank/DDBJ databases">
        <authorList>
            <person name="Luecker S."/>
            <person name="Luecker S."/>
        </authorList>
    </citation>
    <scope>NUCLEOTIDE SEQUENCE [LARGE SCALE GENOMIC DNA]</scope>
</reference>
<proteinExistence type="predicted"/>
<dbReference type="EMBL" id="CZPZ01000005">
    <property type="protein sequence ID" value="CUS33337.1"/>
    <property type="molecule type" value="Genomic_DNA"/>
</dbReference>
<name>A0A0S4L987_9BACT</name>
<evidence type="ECO:0000313" key="2">
    <source>
        <dbReference type="Proteomes" id="UP000198736"/>
    </source>
</evidence>
<accession>A0A0S4L987</accession>
<organism evidence="1 2">
    <name type="scientific">Candidatus Nitrospira nitrificans</name>
    <dbReference type="NCBI Taxonomy" id="1742973"/>
    <lineage>
        <taxon>Bacteria</taxon>
        <taxon>Pseudomonadati</taxon>
        <taxon>Nitrospirota</taxon>
        <taxon>Nitrospiria</taxon>
        <taxon>Nitrospirales</taxon>
        <taxon>Nitrospiraceae</taxon>
        <taxon>Nitrospira</taxon>
    </lineage>
</organism>
<keyword evidence="2" id="KW-1185">Reference proteome</keyword>
<gene>
    <name evidence="1" type="ORF">COMA2_130019</name>
</gene>
<protein>
    <submittedName>
        <fullName evidence="1">Uncharacterized protein</fullName>
    </submittedName>
</protein>
<dbReference type="Proteomes" id="UP000198736">
    <property type="component" value="Unassembled WGS sequence"/>
</dbReference>
<evidence type="ECO:0000313" key="1">
    <source>
        <dbReference type="EMBL" id="CUS33337.1"/>
    </source>
</evidence>